<evidence type="ECO:0000256" key="2">
    <source>
        <dbReference type="ARBA" id="ARBA00022771"/>
    </source>
</evidence>
<dbReference type="InterPro" id="IPR051834">
    <property type="entry name" value="RING_finger_E3_ligase"/>
</dbReference>
<dbReference type="InterPro" id="IPR001841">
    <property type="entry name" value="Znf_RING"/>
</dbReference>
<evidence type="ECO:0000256" key="4">
    <source>
        <dbReference type="PROSITE-ProRule" id="PRU00175"/>
    </source>
</evidence>
<feature type="compositionally biased region" description="Acidic residues" evidence="5">
    <location>
        <begin position="81"/>
        <end position="99"/>
    </location>
</feature>
<feature type="domain" description="RING-type" evidence="6">
    <location>
        <begin position="24"/>
        <end position="69"/>
    </location>
</feature>
<feature type="region of interest" description="Disordered" evidence="5">
    <location>
        <begin position="79"/>
        <end position="99"/>
    </location>
</feature>
<feature type="non-terminal residue" evidence="7">
    <location>
        <position position="1"/>
    </location>
</feature>
<dbReference type="Proteomes" id="UP000094236">
    <property type="component" value="Unassembled WGS sequence"/>
</dbReference>
<evidence type="ECO:0000313" key="7">
    <source>
        <dbReference type="EMBL" id="ODV96969.1"/>
    </source>
</evidence>
<name>A0A1E4TYZ9_PACTA</name>
<keyword evidence="2 4" id="KW-0863">Zinc-finger</keyword>
<sequence length="99" mass="11549">GVGESFLDTLERVPIKKIKKTETCPICTNDYHSDPYPLIVRLPCNDMHIFDLDCIGPWLKLNKTCPLCRVDVTEKKKIEISDDSEQEQEEEEEDWEMYG</sequence>
<dbReference type="PANTHER" id="PTHR45931">
    <property type="entry name" value="SI:CH211-59O9.10"/>
    <property type="match status" value="1"/>
</dbReference>
<proteinExistence type="predicted"/>
<keyword evidence="3" id="KW-0862">Zinc</keyword>
<dbReference type="SUPFAM" id="SSF57850">
    <property type="entry name" value="RING/U-box"/>
    <property type="match status" value="1"/>
</dbReference>
<dbReference type="PROSITE" id="PS50089">
    <property type="entry name" value="ZF_RING_2"/>
    <property type="match status" value="1"/>
</dbReference>
<dbReference type="GO" id="GO:0006511">
    <property type="term" value="P:ubiquitin-dependent protein catabolic process"/>
    <property type="evidence" value="ECO:0007669"/>
    <property type="project" value="TreeGrafter"/>
</dbReference>
<evidence type="ECO:0000313" key="8">
    <source>
        <dbReference type="Proteomes" id="UP000094236"/>
    </source>
</evidence>
<dbReference type="Pfam" id="PF13639">
    <property type="entry name" value="zf-RING_2"/>
    <property type="match status" value="1"/>
</dbReference>
<dbReference type="Gene3D" id="3.30.40.10">
    <property type="entry name" value="Zinc/RING finger domain, C3HC4 (zinc finger)"/>
    <property type="match status" value="1"/>
</dbReference>
<dbReference type="GO" id="GO:0005634">
    <property type="term" value="C:nucleus"/>
    <property type="evidence" value="ECO:0007669"/>
    <property type="project" value="TreeGrafter"/>
</dbReference>
<protein>
    <recommendedName>
        <fullName evidence="6">RING-type domain-containing protein</fullName>
    </recommendedName>
</protein>
<dbReference type="EMBL" id="KV454012">
    <property type="protein sequence ID" value="ODV96969.1"/>
    <property type="molecule type" value="Genomic_DNA"/>
</dbReference>
<dbReference type="OrthoDB" id="8062037at2759"/>
<organism evidence="7 8">
    <name type="scientific">Pachysolen tannophilus NRRL Y-2460</name>
    <dbReference type="NCBI Taxonomy" id="669874"/>
    <lineage>
        <taxon>Eukaryota</taxon>
        <taxon>Fungi</taxon>
        <taxon>Dikarya</taxon>
        <taxon>Ascomycota</taxon>
        <taxon>Saccharomycotina</taxon>
        <taxon>Pichiomycetes</taxon>
        <taxon>Pachysolenaceae</taxon>
        <taxon>Pachysolen</taxon>
    </lineage>
</organism>
<dbReference type="InterPro" id="IPR013083">
    <property type="entry name" value="Znf_RING/FYVE/PHD"/>
</dbReference>
<dbReference type="GO" id="GO:0061630">
    <property type="term" value="F:ubiquitin protein ligase activity"/>
    <property type="evidence" value="ECO:0007669"/>
    <property type="project" value="TreeGrafter"/>
</dbReference>
<evidence type="ECO:0000256" key="5">
    <source>
        <dbReference type="SAM" id="MobiDB-lite"/>
    </source>
</evidence>
<gene>
    <name evidence="7" type="ORF">PACTADRAFT_39446</name>
</gene>
<keyword evidence="1" id="KW-0479">Metal-binding</keyword>
<accession>A0A1E4TYZ9</accession>
<evidence type="ECO:0000259" key="6">
    <source>
        <dbReference type="PROSITE" id="PS50089"/>
    </source>
</evidence>
<evidence type="ECO:0000256" key="3">
    <source>
        <dbReference type="ARBA" id="ARBA00022833"/>
    </source>
</evidence>
<dbReference type="GO" id="GO:0008270">
    <property type="term" value="F:zinc ion binding"/>
    <property type="evidence" value="ECO:0007669"/>
    <property type="project" value="UniProtKB-KW"/>
</dbReference>
<reference evidence="8" key="1">
    <citation type="submission" date="2016-05" db="EMBL/GenBank/DDBJ databases">
        <title>Comparative genomics of biotechnologically important yeasts.</title>
        <authorList>
            <consortium name="DOE Joint Genome Institute"/>
            <person name="Riley R."/>
            <person name="Haridas S."/>
            <person name="Wolfe K.H."/>
            <person name="Lopes M.R."/>
            <person name="Hittinger C.T."/>
            <person name="Goker M."/>
            <person name="Salamov A."/>
            <person name="Wisecaver J."/>
            <person name="Long T.M."/>
            <person name="Aerts A.L."/>
            <person name="Barry K."/>
            <person name="Choi C."/>
            <person name="Clum A."/>
            <person name="Coughlan A.Y."/>
            <person name="Deshpande S."/>
            <person name="Douglass A.P."/>
            <person name="Hanson S.J."/>
            <person name="Klenk H.-P."/>
            <person name="Labutti K."/>
            <person name="Lapidus A."/>
            <person name="Lindquist E."/>
            <person name="Lipzen A."/>
            <person name="Meier-Kolthoff J.P."/>
            <person name="Ohm R.A."/>
            <person name="Otillar R.P."/>
            <person name="Pangilinan J."/>
            <person name="Peng Y."/>
            <person name="Rokas A."/>
            <person name="Rosa C.A."/>
            <person name="Scheuner C."/>
            <person name="Sibirny A.A."/>
            <person name="Slot J.C."/>
            <person name="Stielow J.B."/>
            <person name="Sun H."/>
            <person name="Kurtzman C.P."/>
            <person name="Blackwell M."/>
            <person name="Grigoriev I.V."/>
            <person name="Jeffries T.W."/>
        </authorList>
    </citation>
    <scope>NUCLEOTIDE SEQUENCE [LARGE SCALE GENOMIC DNA]</scope>
    <source>
        <strain evidence="8">NRRL Y-2460</strain>
    </source>
</reference>
<keyword evidence="8" id="KW-1185">Reference proteome</keyword>
<dbReference type="STRING" id="669874.A0A1E4TYZ9"/>
<evidence type="ECO:0000256" key="1">
    <source>
        <dbReference type="ARBA" id="ARBA00022723"/>
    </source>
</evidence>
<dbReference type="AlphaFoldDB" id="A0A1E4TYZ9"/>
<dbReference type="PANTHER" id="PTHR45931:SF3">
    <property type="entry name" value="RING ZINC FINGER-CONTAINING PROTEIN"/>
    <property type="match status" value="1"/>
</dbReference>